<evidence type="ECO:0000256" key="2">
    <source>
        <dbReference type="ARBA" id="ARBA00012720"/>
    </source>
</evidence>
<dbReference type="InterPro" id="IPR012904">
    <property type="entry name" value="OGG_N"/>
</dbReference>
<dbReference type="Gene3D" id="1.10.340.30">
    <property type="entry name" value="Hypothetical protein, domain 2"/>
    <property type="match status" value="1"/>
</dbReference>
<accession>A0AAU9J2T2</accession>
<evidence type="ECO:0000313" key="11">
    <source>
        <dbReference type="EMBL" id="CAG9320244.1"/>
    </source>
</evidence>
<dbReference type="Gene3D" id="3.30.310.260">
    <property type="match status" value="1"/>
</dbReference>
<feature type="domain" description="HhH-GPD" evidence="10">
    <location>
        <begin position="116"/>
        <end position="288"/>
    </location>
</feature>
<dbReference type="Gene3D" id="1.10.1670.10">
    <property type="entry name" value="Helix-hairpin-Helix base-excision DNA repair enzymes (C-terminal)"/>
    <property type="match status" value="1"/>
</dbReference>
<dbReference type="SMART" id="SM00478">
    <property type="entry name" value="ENDO3c"/>
    <property type="match status" value="1"/>
</dbReference>
<keyword evidence="12" id="KW-1185">Reference proteome</keyword>
<dbReference type="AlphaFoldDB" id="A0AAU9J2T2"/>
<dbReference type="InterPro" id="IPR052054">
    <property type="entry name" value="Oxidative_DNA_repair_enzyme"/>
</dbReference>
<dbReference type="EC" id="4.2.99.18" evidence="2"/>
<evidence type="ECO:0000256" key="8">
    <source>
        <dbReference type="ARBA" id="ARBA00023295"/>
    </source>
</evidence>
<keyword evidence="5" id="KW-0234">DNA repair</keyword>
<dbReference type="InterPro" id="IPR011257">
    <property type="entry name" value="DNA_glycosylase"/>
</dbReference>
<keyword evidence="8" id="KW-0326">Glycosidase</keyword>
<evidence type="ECO:0000313" key="12">
    <source>
        <dbReference type="Proteomes" id="UP001162131"/>
    </source>
</evidence>
<evidence type="ECO:0000256" key="4">
    <source>
        <dbReference type="ARBA" id="ARBA00022801"/>
    </source>
</evidence>
<sequence>MGWNLIELPNIEEEFNPENTFFIGQVFNWMKEDNIYVGCFGNKLLEIYVEQSGIKWKLTPEGTEEEVRSYLNLDISLISLLNDWKKDSFFNQIYQNQPGVRILKQPVFECLISFICSQNNNVKRISQNIESIKMTYGTEICEKYGKTWYAFPSPADLSKAKISELINLGLGYRAKYIVNSVERIVEKGGNEWLNSLKEMDYEEAKLEIMELEGIGPKVADCICLFGLNHFSTVPLDVHMWRIVREHYLAGKASKSMSAKAYAAATSAFVSVFGSYAGWAHSILYAASLKKALPLKRKLR</sequence>
<keyword evidence="7" id="KW-0511">Multifunctional enzyme</keyword>
<keyword evidence="3" id="KW-0227">DNA damage</keyword>
<keyword evidence="6" id="KW-0456">Lyase</keyword>
<keyword evidence="4" id="KW-0378">Hydrolase</keyword>
<dbReference type="InterPro" id="IPR023170">
    <property type="entry name" value="HhH_base_excis_C"/>
</dbReference>
<dbReference type="EMBL" id="CAJZBQ010000024">
    <property type="protein sequence ID" value="CAG9320244.1"/>
    <property type="molecule type" value="Genomic_DNA"/>
</dbReference>
<evidence type="ECO:0000256" key="9">
    <source>
        <dbReference type="ARBA" id="ARBA00044632"/>
    </source>
</evidence>
<comment type="catalytic activity">
    <reaction evidence="9">
        <text>2'-deoxyribonucleotide-(2'-deoxyribose 5'-phosphate)-2'-deoxyribonucleotide-DNA = a 3'-end 2'-deoxyribonucleotide-(2,3-dehydro-2,3-deoxyribose 5'-phosphate)-DNA + a 5'-end 5'-phospho-2'-deoxyribonucleoside-DNA + H(+)</text>
        <dbReference type="Rhea" id="RHEA:66592"/>
        <dbReference type="Rhea" id="RHEA-COMP:13180"/>
        <dbReference type="Rhea" id="RHEA-COMP:16897"/>
        <dbReference type="Rhea" id="RHEA-COMP:17067"/>
        <dbReference type="ChEBI" id="CHEBI:15378"/>
        <dbReference type="ChEBI" id="CHEBI:136412"/>
        <dbReference type="ChEBI" id="CHEBI:157695"/>
        <dbReference type="ChEBI" id="CHEBI:167181"/>
        <dbReference type="EC" id="4.2.99.18"/>
    </reaction>
</comment>
<dbReference type="SUPFAM" id="SSF55945">
    <property type="entry name" value="TATA-box binding protein-like"/>
    <property type="match status" value="1"/>
</dbReference>
<dbReference type="GO" id="GO:0005634">
    <property type="term" value="C:nucleus"/>
    <property type="evidence" value="ECO:0007669"/>
    <property type="project" value="TreeGrafter"/>
</dbReference>
<dbReference type="PANTHER" id="PTHR10242:SF2">
    <property type="entry name" value="N-GLYCOSYLASE_DNA LYASE"/>
    <property type="match status" value="1"/>
</dbReference>
<protein>
    <recommendedName>
        <fullName evidence="2">DNA-(apurinic or apyrimidinic site) lyase</fullName>
        <ecNumber evidence="2">4.2.99.18</ecNumber>
    </recommendedName>
</protein>
<comment type="caution">
    <text evidence="11">The sequence shown here is derived from an EMBL/GenBank/DDBJ whole genome shotgun (WGS) entry which is preliminary data.</text>
</comment>
<evidence type="ECO:0000256" key="6">
    <source>
        <dbReference type="ARBA" id="ARBA00023239"/>
    </source>
</evidence>
<evidence type="ECO:0000256" key="7">
    <source>
        <dbReference type="ARBA" id="ARBA00023268"/>
    </source>
</evidence>
<dbReference type="Pfam" id="PF07934">
    <property type="entry name" value="OGG_N"/>
    <property type="match status" value="1"/>
</dbReference>
<evidence type="ECO:0000256" key="3">
    <source>
        <dbReference type="ARBA" id="ARBA00022763"/>
    </source>
</evidence>
<dbReference type="GO" id="GO:0034039">
    <property type="term" value="F:8-oxo-7,8-dihydroguanine DNA N-glycosylase activity"/>
    <property type="evidence" value="ECO:0007669"/>
    <property type="project" value="TreeGrafter"/>
</dbReference>
<proteinExistence type="inferred from homology"/>
<evidence type="ECO:0000256" key="1">
    <source>
        <dbReference type="ARBA" id="ARBA00010679"/>
    </source>
</evidence>
<dbReference type="SUPFAM" id="SSF48150">
    <property type="entry name" value="DNA-glycosylase"/>
    <property type="match status" value="1"/>
</dbReference>
<dbReference type="InterPro" id="IPR003265">
    <property type="entry name" value="HhH-GPD_domain"/>
</dbReference>
<name>A0AAU9J2T2_9CILI</name>
<evidence type="ECO:0000259" key="10">
    <source>
        <dbReference type="SMART" id="SM00478"/>
    </source>
</evidence>
<reference evidence="11" key="1">
    <citation type="submission" date="2021-09" db="EMBL/GenBank/DDBJ databases">
        <authorList>
            <consortium name="AG Swart"/>
            <person name="Singh M."/>
            <person name="Singh A."/>
            <person name="Seah K."/>
            <person name="Emmerich C."/>
        </authorList>
    </citation>
    <scope>NUCLEOTIDE SEQUENCE</scope>
    <source>
        <strain evidence="11">ATCC30299</strain>
    </source>
</reference>
<dbReference type="Proteomes" id="UP001162131">
    <property type="component" value="Unassembled WGS sequence"/>
</dbReference>
<dbReference type="GO" id="GO:0006289">
    <property type="term" value="P:nucleotide-excision repair"/>
    <property type="evidence" value="ECO:0007669"/>
    <property type="project" value="InterPro"/>
</dbReference>
<dbReference type="PANTHER" id="PTHR10242">
    <property type="entry name" value="8-OXOGUANINE DNA GLYCOSYLASE"/>
    <property type="match status" value="1"/>
</dbReference>
<comment type="similarity">
    <text evidence="1">Belongs to the type-1 OGG1 family.</text>
</comment>
<dbReference type="GO" id="GO:0003684">
    <property type="term" value="F:damaged DNA binding"/>
    <property type="evidence" value="ECO:0007669"/>
    <property type="project" value="InterPro"/>
</dbReference>
<organism evidence="11 12">
    <name type="scientific">Blepharisma stoltei</name>
    <dbReference type="NCBI Taxonomy" id="1481888"/>
    <lineage>
        <taxon>Eukaryota</taxon>
        <taxon>Sar</taxon>
        <taxon>Alveolata</taxon>
        <taxon>Ciliophora</taxon>
        <taxon>Postciliodesmatophora</taxon>
        <taxon>Heterotrichea</taxon>
        <taxon>Heterotrichida</taxon>
        <taxon>Blepharismidae</taxon>
        <taxon>Blepharisma</taxon>
    </lineage>
</organism>
<gene>
    <name evidence="11" type="ORF">BSTOLATCC_MIC25475</name>
</gene>
<dbReference type="Pfam" id="PF00730">
    <property type="entry name" value="HhH-GPD"/>
    <property type="match status" value="1"/>
</dbReference>
<evidence type="ECO:0000256" key="5">
    <source>
        <dbReference type="ARBA" id="ARBA00023204"/>
    </source>
</evidence>
<dbReference type="CDD" id="cd00056">
    <property type="entry name" value="ENDO3c"/>
    <property type="match status" value="1"/>
</dbReference>
<dbReference type="GO" id="GO:0140078">
    <property type="term" value="F:class I DNA-(apurinic or apyrimidinic site) endonuclease activity"/>
    <property type="evidence" value="ECO:0007669"/>
    <property type="project" value="UniProtKB-EC"/>
</dbReference>
<dbReference type="GO" id="GO:0006285">
    <property type="term" value="P:base-excision repair, AP site formation"/>
    <property type="evidence" value="ECO:0007669"/>
    <property type="project" value="TreeGrafter"/>
</dbReference>